<feature type="transmembrane region" description="Helical" evidence="4">
    <location>
        <begin position="148"/>
        <end position="171"/>
    </location>
</feature>
<sequence length="205" mass="22790">MDTSASLSAGLTLTPKRGWLVALLSRMQQSSFALLSYSFGMFFPFIRDDLNLSPWQAGVLQGVWWLSTALLALPCGMWFSRYRPIPLISVSLMLGLPFIFLQGLSHSFWVLLLARFGIVVSFVLATPARPLIMQQWVAPPQYALVQSIGLSLHSVLLATAISSSVFLITFVGSWRYGYMALGVFFVLHAWCQDTFAKVSSNRSLT</sequence>
<evidence type="ECO:0000256" key="4">
    <source>
        <dbReference type="SAM" id="Phobius"/>
    </source>
</evidence>
<dbReference type="AlphaFoldDB" id="W4LX70"/>
<feature type="transmembrane region" description="Helical" evidence="4">
    <location>
        <begin position="27"/>
        <end position="46"/>
    </location>
</feature>
<keyword evidence="3 4" id="KW-0472">Membrane</keyword>
<dbReference type="Proteomes" id="UP000019141">
    <property type="component" value="Unassembled WGS sequence"/>
</dbReference>
<dbReference type="Pfam" id="PF07690">
    <property type="entry name" value="MFS_1"/>
    <property type="match status" value="1"/>
</dbReference>
<feature type="transmembrane region" description="Helical" evidence="4">
    <location>
        <begin position="108"/>
        <end position="128"/>
    </location>
</feature>
<dbReference type="EMBL" id="AZHW01000114">
    <property type="protein sequence ID" value="ETX02699.1"/>
    <property type="molecule type" value="Genomic_DNA"/>
</dbReference>
<evidence type="ECO:0000256" key="3">
    <source>
        <dbReference type="ARBA" id="ARBA00023136"/>
    </source>
</evidence>
<keyword evidence="1 4" id="KW-0812">Transmembrane</keyword>
<keyword evidence="2 4" id="KW-1133">Transmembrane helix</keyword>
<gene>
    <name evidence="5" type="ORF">ETSY1_02645</name>
</gene>
<feature type="transmembrane region" description="Helical" evidence="4">
    <location>
        <begin position="85"/>
        <end position="101"/>
    </location>
</feature>
<dbReference type="InterPro" id="IPR011701">
    <property type="entry name" value="MFS"/>
</dbReference>
<evidence type="ECO:0000256" key="1">
    <source>
        <dbReference type="ARBA" id="ARBA00022692"/>
    </source>
</evidence>
<evidence type="ECO:0008006" key="7">
    <source>
        <dbReference type="Google" id="ProtNLM"/>
    </source>
</evidence>
<proteinExistence type="predicted"/>
<organism evidence="5 6">
    <name type="scientific">Entotheonella factor</name>
    <dbReference type="NCBI Taxonomy" id="1429438"/>
    <lineage>
        <taxon>Bacteria</taxon>
        <taxon>Pseudomonadati</taxon>
        <taxon>Nitrospinota/Tectimicrobiota group</taxon>
        <taxon>Candidatus Tectimicrobiota</taxon>
        <taxon>Candidatus Entotheonellia</taxon>
        <taxon>Candidatus Entotheonellales</taxon>
        <taxon>Candidatus Entotheonellaceae</taxon>
        <taxon>Candidatus Entotheonella</taxon>
    </lineage>
</organism>
<accession>W4LX70</accession>
<protein>
    <recommendedName>
        <fullName evidence="7">Major facilitator superfamily (MFS) profile domain-containing protein</fullName>
    </recommendedName>
</protein>
<dbReference type="Gene3D" id="1.20.1250.20">
    <property type="entry name" value="MFS general substrate transporter like domains"/>
    <property type="match status" value="1"/>
</dbReference>
<dbReference type="HOGENOM" id="CLU_1172781_0_0_7"/>
<evidence type="ECO:0000256" key="2">
    <source>
        <dbReference type="ARBA" id="ARBA00022989"/>
    </source>
</evidence>
<comment type="caution">
    <text evidence="5">The sequence shown here is derived from an EMBL/GenBank/DDBJ whole genome shotgun (WGS) entry which is preliminary data.</text>
</comment>
<feature type="transmembrane region" description="Helical" evidence="4">
    <location>
        <begin position="58"/>
        <end position="79"/>
    </location>
</feature>
<reference evidence="5 6" key="1">
    <citation type="journal article" date="2014" name="Nature">
        <title>An environmental bacterial taxon with a large and distinct metabolic repertoire.</title>
        <authorList>
            <person name="Wilson M.C."/>
            <person name="Mori T."/>
            <person name="Ruckert C."/>
            <person name="Uria A.R."/>
            <person name="Helf M.J."/>
            <person name="Takada K."/>
            <person name="Gernert C."/>
            <person name="Steffens U.A."/>
            <person name="Heycke N."/>
            <person name="Schmitt S."/>
            <person name="Rinke C."/>
            <person name="Helfrich E.J."/>
            <person name="Brachmann A.O."/>
            <person name="Gurgui C."/>
            <person name="Wakimoto T."/>
            <person name="Kracht M."/>
            <person name="Crusemann M."/>
            <person name="Hentschel U."/>
            <person name="Abe I."/>
            <person name="Matsunaga S."/>
            <person name="Kalinowski J."/>
            <person name="Takeyama H."/>
            <person name="Piel J."/>
        </authorList>
    </citation>
    <scope>NUCLEOTIDE SEQUENCE [LARGE SCALE GENOMIC DNA]</scope>
    <source>
        <strain evidence="6">TSY1</strain>
    </source>
</reference>
<dbReference type="InterPro" id="IPR036259">
    <property type="entry name" value="MFS_trans_sf"/>
</dbReference>
<name>W4LX70_ENTF1</name>
<keyword evidence="6" id="KW-1185">Reference proteome</keyword>
<evidence type="ECO:0000313" key="6">
    <source>
        <dbReference type="Proteomes" id="UP000019141"/>
    </source>
</evidence>
<dbReference type="SUPFAM" id="SSF103473">
    <property type="entry name" value="MFS general substrate transporter"/>
    <property type="match status" value="1"/>
</dbReference>
<evidence type="ECO:0000313" key="5">
    <source>
        <dbReference type="EMBL" id="ETX02699.1"/>
    </source>
</evidence>
<dbReference type="GO" id="GO:0022857">
    <property type="term" value="F:transmembrane transporter activity"/>
    <property type="evidence" value="ECO:0007669"/>
    <property type="project" value="InterPro"/>
</dbReference>